<dbReference type="Gene3D" id="3.40.50.300">
    <property type="entry name" value="P-loop containing nucleotide triphosphate hydrolases"/>
    <property type="match status" value="1"/>
</dbReference>
<keyword evidence="1" id="KW-0547">Nucleotide-binding</keyword>
<organism evidence="1 2">
    <name type="scientific">Acinetobacter johnsonii</name>
    <dbReference type="NCBI Taxonomy" id="40214"/>
    <lineage>
        <taxon>Bacteria</taxon>
        <taxon>Pseudomonadati</taxon>
        <taxon>Pseudomonadota</taxon>
        <taxon>Gammaproteobacteria</taxon>
        <taxon>Moraxellales</taxon>
        <taxon>Moraxellaceae</taxon>
        <taxon>Acinetobacter</taxon>
    </lineage>
</organism>
<name>A0AAW6RT66_ACIJO</name>
<dbReference type="AlphaFoldDB" id="A0AAW6RT66"/>
<gene>
    <name evidence="1" type="ORF">N7566_11410</name>
</gene>
<proteinExistence type="predicted"/>
<keyword evidence="1" id="KW-0378">Hydrolase</keyword>
<feature type="non-terminal residue" evidence="1">
    <location>
        <position position="1"/>
    </location>
</feature>
<dbReference type="SUPFAM" id="SSF52540">
    <property type="entry name" value="P-loop containing nucleoside triphosphate hydrolases"/>
    <property type="match status" value="1"/>
</dbReference>
<evidence type="ECO:0000313" key="1">
    <source>
        <dbReference type="EMBL" id="MDG9787585.1"/>
    </source>
</evidence>
<dbReference type="InterPro" id="IPR027417">
    <property type="entry name" value="P-loop_NTPase"/>
</dbReference>
<comment type="caution">
    <text evidence="1">The sequence shown here is derived from an EMBL/GenBank/DDBJ whole genome shotgun (WGS) entry which is preliminary data.</text>
</comment>
<keyword evidence="1" id="KW-0347">Helicase</keyword>
<evidence type="ECO:0000313" key="2">
    <source>
        <dbReference type="Proteomes" id="UP001157887"/>
    </source>
</evidence>
<protein>
    <submittedName>
        <fullName evidence="1">ATP-dependent helicase</fullName>
    </submittedName>
</protein>
<dbReference type="EMBL" id="JAOECG010000013">
    <property type="protein sequence ID" value="MDG9787585.1"/>
    <property type="molecule type" value="Genomic_DNA"/>
</dbReference>
<accession>A0AAW6RT66</accession>
<sequence length="121" mass="13699">KLKKIEYKEVIEVTRFIEKQTPFATQHSVKGAEFENVLVVLGGGWNHYKWPQLLELLETKKLNRANTKGFYRARNLFYVSISRPMTRLAVLATQSLSDTALLTVSNLLCSASTILAGSRQL</sequence>
<dbReference type="GO" id="GO:0004386">
    <property type="term" value="F:helicase activity"/>
    <property type="evidence" value="ECO:0007669"/>
    <property type="project" value="UniProtKB-KW"/>
</dbReference>
<keyword evidence="1" id="KW-0067">ATP-binding</keyword>
<reference evidence="1" key="1">
    <citation type="submission" date="2022-09" db="EMBL/GenBank/DDBJ databases">
        <title>Intensive care unit water sources are persistently colonized with multi-drug resistant bacteria and are the site of extensive horizontal gene transfer of antibiotic resistance genes.</title>
        <authorList>
            <person name="Diorio-Toth L."/>
        </authorList>
    </citation>
    <scope>NUCLEOTIDE SEQUENCE</scope>
    <source>
        <strain evidence="1">GD04065</strain>
    </source>
</reference>
<dbReference type="Proteomes" id="UP001157887">
    <property type="component" value="Unassembled WGS sequence"/>
</dbReference>